<comment type="caution">
    <text evidence="3">The sequence shown here is derived from an EMBL/GenBank/DDBJ whole genome shotgun (WGS) entry which is preliminary data.</text>
</comment>
<dbReference type="Proteomes" id="UP001172673">
    <property type="component" value="Unassembled WGS sequence"/>
</dbReference>
<keyword evidence="4" id="KW-1185">Reference proteome</keyword>
<evidence type="ECO:0000259" key="2">
    <source>
        <dbReference type="Pfam" id="PF09792"/>
    </source>
</evidence>
<sequence>MKSSIVAAAAFTSIASATTSAYSTTGSPSSTNYGFTTSPSQYVLHADNIQTVSQALPNQAFLRSTNLYTVTPNDLALASSFTVPDFSVNKTCSLNFFVPSVYQVGGNTDIVTFSGSGNLNFSRLANNLPSSDLTFNTLGPILPGGVVKITPGQNAVIASFPCPPPGTQLPGLISSPAYGADTSLTLRDTFGPGTVTGLFLVIEPVPNPPVSPPPPAGAAPPSGSPVYTSSSHTTGFYSATSGYGTGTALAPGSYKTYSSVWHS</sequence>
<gene>
    <name evidence="3" type="ORF">H2200_011573</name>
</gene>
<feature type="region of interest" description="Disordered" evidence="1">
    <location>
        <begin position="210"/>
        <end position="231"/>
    </location>
</feature>
<proteinExistence type="predicted"/>
<accession>A0AA38WZK9</accession>
<evidence type="ECO:0000256" key="1">
    <source>
        <dbReference type="SAM" id="MobiDB-lite"/>
    </source>
</evidence>
<protein>
    <recommendedName>
        <fullName evidence="2">Ubiquitin 3 binding protein But2 C-terminal domain-containing protein</fullName>
    </recommendedName>
</protein>
<organism evidence="3 4">
    <name type="scientific">Cladophialophora chaetospira</name>
    <dbReference type="NCBI Taxonomy" id="386627"/>
    <lineage>
        <taxon>Eukaryota</taxon>
        <taxon>Fungi</taxon>
        <taxon>Dikarya</taxon>
        <taxon>Ascomycota</taxon>
        <taxon>Pezizomycotina</taxon>
        <taxon>Eurotiomycetes</taxon>
        <taxon>Chaetothyriomycetidae</taxon>
        <taxon>Chaetothyriales</taxon>
        <taxon>Herpotrichiellaceae</taxon>
        <taxon>Cladophialophora</taxon>
    </lineage>
</organism>
<evidence type="ECO:0000313" key="4">
    <source>
        <dbReference type="Proteomes" id="UP001172673"/>
    </source>
</evidence>
<dbReference type="Pfam" id="PF09792">
    <property type="entry name" value="But2"/>
    <property type="match status" value="1"/>
</dbReference>
<dbReference type="InterPro" id="IPR018620">
    <property type="entry name" value="Ubiquitin3-bd_protein_But2_C"/>
</dbReference>
<feature type="domain" description="Ubiquitin 3 binding protein But2 C-terminal" evidence="2">
    <location>
        <begin position="49"/>
        <end position="185"/>
    </location>
</feature>
<evidence type="ECO:0000313" key="3">
    <source>
        <dbReference type="EMBL" id="KAJ9604050.1"/>
    </source>
</evidence>
<reference evidence="3" key="1">
    <citation type="submission" date="2022-10" db="EMBL/GenBank/DDBJ databases">
        <title>Culturing micro-colonial fungi from biological soil crusts in the Mojave desert and describing Neophaeococcomyces mojavensis, and introducing the new genera and species Taxawa tesnikishii.</title>
        <authorList>
            <person name="Kurbessoian T."/>
            <person name="Stajich J.E."/>
        </authorList>
    </citation>
    <scope>NUCLEOTIDE SEQUENCE</scope>
    <source>
        <strain evidence="3">TK_41</strain>
    </source>
</reference>
<name>A0AA38WZK9_9EURO</name>
<dbReference type="AlphaFoldDB" id="A0AA38WZK9"/>
<dbReference type="EMBL" id="JAPDRK010000020">
    <property type="protein sequence ID" value="KAJ9604050.1"/>
    <property type="molecule type" value="Genomic_DNA"/>
</dbReference>